<keyword evidence="1" id="KW-0812">Transmembrane</keyword>
<evidence type="ECO:0000256" key="1">
    <source>
        <dbReference type="SAM" id="Phobius"/>
    </source>
</evidence>
<organism evidence="3 4">
    <name type="scientific">Leuconostoc kimchii</name>
    <dbReference type="NCBI Taxonomy" id="136609"/>
    <lineage>
        <taxon>Bacteria</taxon>
        <taxon>Bacillati</taxon>
        <taxon>Bacillota</taxon>
        <taxon>Bacilli</taxon>
        <taxon>Lactobacillales</taxon>
        <taxon>Lactobacillaceae</taxon>
        <taxon>Leuconostoc</taxon>
    </lineage>
</organism>
<dbReference type="SUPFAM" id="SSF48317">
    <property type="entry name" value="Acid phosphatase/Vanadium-dependent haloperoxidase"/>
    <property type="match status" value="1"/>
</dbReference>
<feature type="transmembrane region" description="Helical" evidence="1">
    <location>
        <begin position="160"/>
        <end position="178"/>
    </location>
</feature>
<dbReference type="Gene3D" id="1.20.144.10">
    <property type="entry name" value="Phosphatidic acid phosphatase type 2/haloperoxidase"/>
    <property type="match status" value="2"/>
</dbReference>
<dbReference type="EMBL" id="CP037939">
    <property type="protein sequence ID" value="QBR47329.1"/>
    <property type="molecule type" value="Genomic_DNA"/>
</dbReference>
<dbReference type="RefSeq" id="WP_013102551.1">
    <property type="nucleotide sequence ID" value="NZ_CP037939.1"/>
</dbReference>
<accession>A0ABX5SIX4</accession>
<feature type="transmembrane region" description="Helical" evidence="1">
    <location>
        <begin position="184"/>
        <end position="202"/>
    </location>
</feature>
<protein>
    <submittedName>
        <fullName evidence="3">Phosphatase PAP2 family protein</fullName>
    </submittedName>
</protein>
<evidence type="ECO:0000313" key="3">
    <source>
        <dbReference type="EMBL" id="QBR47329.1"/>
    </source>
</evidence>
<dbReference type="PANTHER" id="PTHR14969">
    <property type="entry name" value="SPHINGOSINE-1-PHOSPHATE PHOSPHOHYDROLASE"/>
    <property type="match status" value="1"/>
</dbReference>
<dbReference type="InterPro" id="IPR000326">
    <property type="entry name" value="PAP2/HPO"/>
</dbReference>
<keyword evidence="1" id="KW-0472">Membrane</keyword>
<keyword evidence="1" id="KW-1133">Transmembrane helix</keyword>
<dbReference type="Pfam" id="PF01569">
    <property type="entry name" value="PAP2"/>
    <property type="match status" value="1"/>
</dbReference>
<sequence>MLNKQKLQLLCASIAFSIFLGLALGVFLQSEWIDTVNHFGQQLIQKRSPIADTFFTNITQLGSVTFTSFVTLLLSAFLISQRQYRLFLFLIVNIAISAGLMTQLVKYTIKNPRPSAQLIPEYGYSFPSGHTMVSILLYGTIIIFVRLYITNTWLKNSMQFLFLSLIVIIPVSRIYINVHYPSDILAGLALGYSLLMLSHYIFNIGEQT</sequence>
<dbReference type="InterPro" id="IPR036938">
    <property type="entry name" value="PAP2/HPO_sf"/>
</dbReference>
<proteinExistence type="predicted"/>
<name>A0ABX5SIX4_9LACO</name>
<feature type="transmembrane region" description="Helical" evidence="1">
    <location>
        <begin position="86"/>
        <end position="109"/>
    </location>
</feature>
<feature type="domain" description="Phosphatidic acid phosphatase type 2/haloperoxidase" evidence="2">
    <location>
        <begin position="87"/>
        <end position="199"/>
    </location>
</feature>
<feature type="transmembrane region" description="Helical" evidence="1">
    <location>
        <begin position="129"/>
        <end position="148"/>
    </location>
</feature>
<dbReference type="PANTHER" id="PTHR14969:SF13">
    <property type="entry name" value="AT30094P"/>
    <property type="match status" value="1"/>
</dbReference>
<evidence type="ECO:0000313" key="4">
    <source>
        <dbReference type="Proteomes" id="UP000295756"/>
    </source>
</evidence>
<dbReference type="CDD" id="cd03392">
    <property type="entry name" value="PAP2_like_2"/>
    <property type="match status" value="1"/>
</dbReference>
<feature type="transmembrane region" description="Helical" evidence="1">
    <location>
        <begin position="58"/>
        <end position="79"/>
    </location>
</feature>
<dbReference type="Proteomes" id="UP000295756">
    <property type="component" value="Chromosome"/>
</dbReference>
<reference evidence="3 4" key="1">
    <citation type="submission" date="2019-03" db="EMBL/GenBank/DDBJ databases">
        <title>Complete Genome Sequence of Leuconostoc kimchii strain NKJ218 Isolated from Homemade Kimchi.</title>
        <authorList>
            <person name="Jung J.Y."/>
            <person name="Jin H.M."/>
            <person name="Jung J.-W."/>
            <person name="Lee S.-Y."/>
            <person name="Ryu B.-G."/>
            <person name="Han S.-S."/>
            <person name="Kang H.K."/>
            <person name="Choi H.W."/>
            <person name="Chung E.J."/>
            <person name="Choi K.-M."/>
        </authorList>
    </citation>
    <scope>NUCLEOTIDE SEQUENCE [LARGE SCALE GENOMIC DNA]</scope>
    <source>
        <strain evidence="3 4">NKJ218</strain>
    </source>
</reference>
<keyword evidence="4" id="KW-1185">Reference proteome</keyword>
<evidence type="ECO:0000259" key="2">
    <source>
        <dbReference type="SMART" id="SM00014"/>
    </source>
</evidence>
<gene>
    <name evidence="3" type="ORF">EW139_04015</name>
</gene>
<dbReference type="SMART" id="SM00014">
    <property type="entry name" value="acidPPc"/>
    <property type="match status" value="1"/>
</dbReference>